<dbReference type="FunFam" id="3.30.559.10:FF:000007">
    <property type="entry name" value="Dihydrolipoamide acetyltransferase component of pyruvate dehydrogenase complex"/>
    <property type="match status" value="1"/>
</dbReference>
<dbReference type="InterPro" id="IPR050743">
    <property type="entry name" value="2-oxoacid_DH_E2_comp"/>
</dbReference>
<protein>
    <recommendedName>
        <fullName evidence="6">Dihydrolipoamide acetyltransferase component of pyruvate dehydrogenase complex</fullName>
        <ecNumber evidence="6">2.3.1.-</ecNumber>
    </recommendedName>
</protein>
<evidence type="ECO:0000259" key="8">
    <source>
        <dbReference type="PROSITE" id="PS50968"/>
    </source>
</evidence>
<comment type="caution">
    <text evidence="10">The sequence shown here is derived from an EMBL/GenBank/DDBJ whole genome shotgun (WGS) entry which is preliminary data.</text>
</comment>
<dbReference type="RefSeq" id="WP_066203914.1">
    <property type="nucleotide sequence ID" value="NZ_JBFMHU010000133.1"/>
</dbReference>
<sequence>MPKLGESVTEGRLVRWLVRPGETVEAYAPLCEVETDKVTAEVPSTAAGTVEAILVAEGDVVAVGTPIARLRVKEAEASAAMPSAAPAGAAGSGAPPADGAAPARVGQGAVPTASVPAIGATEARDGRGAAPPASGRTERGGGSLRGRYSPAVRRLLAEHGLDPAAVPGTGAHGRVTRKDVLAYLKRRADAAPATVEAPVHGPTASVHPPREAARAPFDGDVVLPITAVRRRIAERMVESKRTAPHAWMMVEVDATRLVRYRKAVMGAFETREGFRLTYLPFFLRAVTLALREHPRLNAFWTDEGIVLRKDIHLSISVAHDDALYVPVIHHADALSVVGLARALHDLVERTRAGRLRPDDVAGGTFTVNNTGAFGSVLSMPIINPPQAAILSIEAIVKRPVVVDEGTIAIRNMVNLTLSLDHRVMDGAAAGAFLQTVKRLIETFDEATFAV</sequence>
<dbReference type="Gene3D" id="3.30.559.10">
    <property type="entry name" value="Chloramphenicol acetyltransferase-like domain"/>
    <property type="match status" value="1"/>
</dbReference>
<evidence type="ECO:0000256" key="1">
    <source>
        <dbReference type="ARBA" id="ARBA00001938"/>
    </source>
</evidence>
<dbReference type="InterPro" id="IPR000089">
    <property type="entry name" value="Biotin_lipoyl"/>
</dbReference>
<dbReference type="InterPro" id="IPR001078">
    <property type="entry name" value="2-oxoacid_DH_actylTfrase"/>
</dbReference>
<dbReference type="InterPro" id="IPR011053">
    <property type="entry name" value="Single_hybrid_motif"/>
</dbReference>
<dbReference type="PROSITE" id="PS00189">
    <property type="entry name" value="LIPOYL"/>
    <property type="match status" value="1"/>
</dbReference>
<keyword evidence="4 6" id="KW-0450">Lipoyl</keyword>
<dbReference type="Pfam" id="PF00198">
    <property type="entry name" value="2-oxoacid_dh"/>
    <property type="match status" value="1"/>
</dbReference>
<feature type="domain" description="Peripheral subunit-binding (PSBD)" evidence="9">
    <location>
        <begin position="147"/>
        <end position="184"/>
    </location>
</feature>
<dbReference type="GO" id="GO:0005737">
    <property type="term" value="C:cytoplasm"/>
    <property type="evidence" value="ECO:0007669"/>
    <property type="project" value="TreeGrafter"/>
</dbReference>
<evidence type="ECO:0000256" key="7">
    <source>
        <dbReference type="SAM" id="MobiDB-lite"/>
    </source>
</evidence>
<keyword evidence="11" id="KW-1185">Reference proteome</keyword>
<keyword evidence="5 6" id="KW-0012">Acyltransferase</keyword>
<feature type="domain" description="Lipoyl-binding" evidence="8">
    <location>
        <begin position="1"/>
        <end position="71"/>
    </location>
</feature>
<dbReference type="Pfam" id="PF00364">
    <property type="entry name" value="Biotin_lipoyl"/>
    <property type="match status" value="1"/>
</dbReference>
<dbReference type="PANTHER" id="PTHR43178">
    <property type="entry name" value="DIHYDROLIPOAMIDE ACETYLTRANSFERASE COMPONENT OF PYRUVATE DEHYDROGENASE COMPLEX"/>
    <property type="match status" value="1"/>
</dbReference>
<dbReference type="OrthoDB" id="9805770at2"/>
<dbReference type="PROSITE" id="PS50968">
    <property type="entry name" value="BIOTINYL_LIPOYL"/>
    <property type="match status" value="1"/>
</dbReference>
<feature type="compositionally biased region" description="Low complexity" evidence="7">
    <location>
        <begin position="84"/>
        <end position="103"/>
    </location>
</feature>
<dbReference type="InterPro" id="IPR036625">
    <property type="entry name" value="E3-bd_dom_sf"/>
</dbReference>
<evidence type="ECO:0000256" key="3">
    <source>
        <dbReference type="ARBA" id="ARBA00022679"/>
    </source>
</evidence>
<comment type="cofactor">
    <cofactor evidence="1 6">
        <name>(R)-lipoate</name>
        <dbReference type="ChEBI" id="CHEBI:83088"/>
    </cofactor>
</comment>
<dbReference type="GO" id="GO:0031405">
    <property type="term" value="F:lipoic acid binding"/>
    <property type="evidence" value="ECO:0007669"/>
    <property type="project" value="TreeGrafter"/>
</dbReference>
<accession>A0A179INI4</accession>
<evidence type="ECO:0000256" key="2">
    <source>
        <dbReference type="ARBA" id="ARBA00007317"/>
    </source>
</evidence>
<evidence type="ECO:0000313" key="10">
    <source>
        <dbReference type="EMBL" id="OAR03260.1"/>
    </source>
</evidence>
<dbReference type="Gene3D" id="4.10.320.10">
    <property type="entry name" value="E3-binding domain"/>
    <property type="match status" value="1"/>
</dbReference>
<dbReference type="Pfam" id="PF02817">
    <property type="entry name" value="E3_binding"/>
    <property type="match status" value="1"/>
</dbReference>
<feature type="region of interest" description="Disordered" evidence="7">
    <location>
        <begin position="84"/>
        <end position="146"/>
    </location>
</feature>
<dbReference type="Gene3D" id="2.40.50.100">
    <property type="match status" value="1"/>
</dbReference>
<dbReference type="EC" id="2.3.1.-" evidence="6"/>
<comment type="similarity">
    <text evidence="2 6">Belongs to the 2-oxoacid dehydrogenase family.</text>
</comment>
<reference evidence="10 11" key="1">
    <citation type="submission" date="2015-09" db="EMBL/GenBank/DDBJ databases">
        <title>Draft genome sequence of Hydrogenibacillus schlegelii DSM 2000.</title>
        <authorList>
            <person name="Hemp J."/>
        </authorList>
    </citation>
    <scope>NUCLEOTIDE SEQUENCE [LARGE SCALE GENOMIC DNA]</scope>
    <source>
        <strain evidence="10 11">MA 48</strain>
    </source>
</reference>
<organism evidence="10 11">
    <name type="scientific">Hydrogenibacillus schlegelii</name>
    <name type="common">Bacillus schlegelii</name>
    <dbReference type="NCBI Taxonomy" id="1484"/>
    <lineage>
        <taxon>Bacteria</taxon>
        <taxon>Bacillati</taxon>
        <taxon>Bacillota</taxon>
        <taxon>Bacilli</taxon>
        <taxon>Bacillales</taxon>
        <taxon>Bacillales Family X. Incertae Sedis</taxon>
        <taxon>Hydrogenibacillus</taxon>
    </lineage>
</organism>
<evidence type="ECO:0000313" key="11">
    <source>
        <dbReference type="Proteomes" id="UP000243024"/>
    </source>
</evidence>
<dbReference type="EMBL" id="JXBB01000066">
    <property type="protein sequence ID" value="OAR03260.1"/>
    <property type="molecule type" value="Genomic_DNA"/>
</dbReference>
<name>A0A179INI4_HYDSH</name>
<proteinExistence type="inferred from homology"/>
<dbReference type="SUPFAM" id="SSF52777">
    <property type="entry name" value="CoA-dependent acyltransferases"/>
    <property type="match status" value="1"/>
</dbReference>
<dbReference type="InterPro" id="IPR023213">
    <property type="entry name" value="CAT-like_dom_sf"/>
</dbReference>
<dbReference type="CDD" id="cd06849">
    <property type="entry name" value="lipoyl_domain"/>
    <property type="match status" value="1"/>
</dbReference>
<gene>
    <name evidence="10" type="ORF">SA87_04845</name>
</gene>
<evidence type="ECO:0000256" key="5">
    <source>
        <dbReference type="ARBA" id="ARBA00023315"/>
    </source>
</evidence>
<dbReference type="InterPro" id="IPR003016">
    <property type="entry name" value="2-oxoA_DH_lipoyl-BS"/>
</dbReference>
<dbReference type="SUPFAM" id="SSF51230">
    <property type="entry name" value="Single hybrid motif"/>
    <property type="match status" value="1"/>
</dbReference>
<dbReference type="PROSITE" id="PS51826">
    <property type="entry name" value="PSBD"/>
    <property type="match status" value="1"/>
</dbReference>
<dbReference type="Proteomes" id="UP000243024">
    <property type="component" value="Unassembled WGS sequence"/>
</dbReference>
<evidence type="ECO:0000256" key="6">
    <source>
        <dbReference type="RuleBase" id="RU003423"/>
    </source>
</evidence>
<dbReference type="SUPFAM" id="SSF47005">
    <property type="entry name" value="Peripheral subunit-binding domain of 2-oxo acid dehydrogenase complex"/>
    <property type="match status" value="1"/>
</dbReference>
<dbReference type="AlphaFoldDB" id="A0A179INI4"/>
<keyword evidence="3 6" id="KW-0808">Transferase</keyword>
<dbReference type="PANTHER" id="PTHR43178:SF5">
    <property type="entry name" value="LIPOAMIDE ACYLTRANSFERASE COMPONENT OF BRANCHED-CHAIN ALPHA-KETO ACID DEHYDROGENASE COMPLEX, MITOCHONDRIAL"/>
    <property type="match status" value="1"/>
</dbReference>
<dbReference type="STRING" id="1484.SA87_04845"/>
<dbReference type="InterPro" id="IPR004167">
    <property type="entry name" value="PSBD"/>
</dbReference>
<dbReference type="GO" id="GO:0016407">
    <property type="term" value="F:acetyltransferase activity"/>
    <property type="evidence" value="ECO:0007669"/>
    <property type="project" value="TreeGrafter"/>
</dbReference>
<evidence type="ECO:0000259" key="9">
    <source>
        <dbReference type="PROSITE" id="PS51826"/>
    </source>
</evidence>
<evidence type="ECO:0000256" key="4">
    <source>
        <dbReference type="ARBA" id="ARBA00022823"/>
    </source>
</evidence>